<keyword evidence="1" id="KW-1133">Transmembrane helix</keyword>
<reference evidence="3 4" key="1">
    <citation type="submission" date="2016-10" db="EMBL/GenBank/DDBJ databases">
        <authorList>
            <person name="de Groot N.N."/>
        </authorList>
    </citation>
    <scope>NUCLEOTIDE SEQUENCE [LARGE SCALE GENOMIC DNA]</scope>
    <source>
        <strain evidence="3 4">DSM 28010</strain>
    </source>
</reference>
<dbReference type="Proteomes" id="UP000199340">
    <property type="component" value="Unassembled WGS sequence"/>
</dbReference>
<feature type="transmembrane region" description="Helical" evidence="1">
    <location>
        <begin position="387"/>
        <end position="406"/>
    </location>
</feature>
<keyword evidence="1" id="KW-0812">Transmembrane</keyword>
<feature type="signal peptide" evidence="2">
    <location>
        <begin position="1"/>
        <end position="23"/>
    </location>
</feature>
<keyword evidence="2" id="KW-0732">Signal</keyword>
<keyword evidence="1" id="KW-0472">Membrane</keyword>
<dbReference type="STRING" id="490829.SAMN05421850_101398"/>
<keyword evidence="4" id="KW-1185">Reference proteome</keyword>
<sequence>MAKVARWLVLSSVLMLLALPARAHEVQPTIGDLSVSEGVVTLGLRLNAEAFVAGIDLDGLEDTNEADNASDYDALRALPAEQMADRLRAAWPGIAADITLRAGQQPIPLALQSVDVGDPGNVDLPRPSQVVLTGELPAGAQSVTLQWGQGNGALILRQQGVDEPFTGYLSGGETSPDIPLAGQGPPKAGIAVFAEYIPVGFDHILPKGLDHILFVLGLFFLSTHLKPLIWQVSAFTLAHTVTLALGALGWVNVPASIVEPLIAASIVYVAVENIFAHGLNPWRPAVIFVFGLLHGLGFASVLGEFGLPEGQFIPALIGFNVGVEFGQLTVIAIAFLIVALAQRVDRGEADLRPAQIGYGIAMLAFVALSFALDGPGFVDYMGAGAPVFLWPLAALCLACVLAVTFVDQLESYRRFVAIPASVAIAGVGAFWFVERVFL</sequence>
<feature type="transmembrane region" description="Helical" evidence="1">
    <location>
        <begin position="353"/>
        <end position="372"/>
    </location>
</feature>
<feature type="chain" id="PRO_5011512326" evidence="2">
    <location>
        <begin position="24"/>
        <end position="438"/>
    </location>
</feature>
<accession>A0A1G8H7V5</accession>
<evidence type="ECO:0000313" key="4">
    <source>
        <dbReference type="Proteomes" id="UP000199340"/>
    </source>
</evidence>
<evidence type="ECO:0000313" key="3">
    <source>
        <dbReference type="EMBL" id="SDI02754.1"/>
    </source>
</evidence>
<feature type="transmembrane region" description="Helical" evidence="1">
    <location>
        <begin position="257"/>
        <end position="275"/>
    </location>
</feature>
<dbReference type="AlphaFoldDB" id="A0A1G8H7V5"/>
<dbReference type="EMBL" id="FNEB01000001">
    <property type="protein sequence ID" value="SDI02754.1"/>
    <property type="molecule type" value="Genomic_DNA"/>
</dbReference>
<evidence type="ECO:0000256" key="1">
    <source>
        <dbReference type="SAM" id="Phobius"/>
    </source>
</evidence>
<proteinExistence type="predicted"/>
<organism evidence="3 4">
    <name type="scientific">Lutimaribacter saemankumensis</name>
    <dbReference type="NCBI Taxonomy" id="490829"/>
    <lineage>
        <taxon>Bacteria</taxon>
        <taxon>Pseudomonadati</taxon>
        <taxon>Pseudomonadota</taxon>
        <taxon>Alphaproteobacteria</taxon>
        <taxon>Rhodobacterales</taxon>
        <taxon>Roseobacteraceae</taxon>
        <taxon>Lutimaribacter</taxon>
    </lineage>
</organism>
<evidence type="ECO:0000256" key="2">
    <source>
        <dbReference type="SAM" id="SignalP"/>
    </source>
</evidence>
<feature type="transmembrane region" description="Helical" evidence="1">
    <location>
        <begin position="287"/>
        <end position="307"/>
    </location>
</feature>
<dbReference type="Pfam" id="PF13795">
    <property type="entry name" value="HupE_UreJ_2"/>
    <property type="match status" value="1"/>
</dbReference>
<gene>
    <name evidence="3" type="ORF">SAMN05421850_101398</name>
</gene>
<dbReference type="InterPro" id="IPR032809">
    <property type="entry name" value="Put_HupE_UreJ"/>
</dbReference>
<feature type="transmembrane region" description="Helical" evidence="1">
    <location>
        <begin position="415"/>
        <end position="433"/>
    </location>
</feature>
<protein>
    <submittedName>
        <fullName evidence="3">HupE / UreJ protein</fullName>
    </submittedName>
</protein>
<name>A0A1G8H7V5_9RHOB</name>
<feature type="transmembrane region" description="Helical" evidence="1">
    <location>
        <begin position="313"/>
        <end position="341"/>
    </location>
</feature>